<evidence type="ECO:0000313" key="2">
    <source>
        <dbReference type="Proteomes" id="UP000030016"/>
    </source>
</evidence>
<comment type="caution">
    <text evidence="1">The sequence shown here is derived from an EMBL/GenBank/DDBJ whole genome shotgun (WGS) entry which is preliminary data.</text>
</comment>
<dbReference type="RefSeq" id="WP_039250389.1">
    <property type="nucleotide sequence ID" value="NZ_JDRX01000022.1"/>
</dbReference>
<dbReference type="EMBL" id="JDRX01000022">
    <property type="protein sequence ID" value="KGN01199.1"/>
    <property type="molecule type" value="Genomic_DNA"/>
</dbReference>
<dbReference type="Proteomes" id="UP000030016">
    <property type="component" value="Unassembled WGS sequence"/>
</dbReference>
<reference evidence="1 2" key="1">
    <citation type="submission" date="2014-01" db="EMBL/GenBank/DDBJ databases">
        <title>Plasmidome dynamics in the species complex Clostridium novyi sensu lato converts strains of independent lineages into distinctly different pathogens.</title>
        <authorList>
            <person name="Skarin H."/>
            <person name="Segerman B."/>
        </authorList>
    </citation>
    <scope>NUCLEOTIDE SEQUENCE [LARGE SCALE GENOMIC DNA]</scope>
    <source>
        <strain evidence="1 2">4570</strain>
    </source>
</reference>
<evidence type="ECO:0000313" key="1">
    <source>
        <dbReference type="EMBL" id="KGN01199.1"/>
    </source>
</evidence>
<sequence>MKCYTIGYSDRKLEEFLELLRLYNIDCVIDVRNTPYARNNNRVYDKEIIEKQIKQSGINYIYMGDKLSIKNVHSQLKRKGKSMNFHNALEENSFNKGINKIVEGIKRGHTIVLMCEEKNPFNCSRGIFLGYALKKEGIKLEHIITDVMLKNQDRIEEEIYITYEPFFQDKFVNLTIQDMVEYDDYDKVNLNYIKERVIEEGYIRKFKQIKS</sequence>
<dbReference type="PANTHER" id="PTHR39337:SF1">
    <property type="entry name" value="BLR5642 PROTEIN"/>
    <property type="match status" value="1"/>
</dbReference>
<protein>
    <recommendedName>
        <fullName evidence="3">DUF488 domain-containing protein</fullName>
    </recommendedName>
</protein>
<accession>A0AA88ZLN4</accession>
<name>A0AA88ZLN4_CLONO</name>
<gene>
    <name evidence="1" type="ORF">Z969_08580</name>
</gene>
<dbReference type="Pfam" id="PF04343">
    <property type="entry name" value="DUF488"/>
    <property type="match status" value="1"/>
</dbReference>
<dbReference type="InterPro" id="IPR007438">
    <property type="entry name" value="DUF488"/>
</dbReference>
<organism evidence="1 2">
    <name type="scientific">Clostridium novyi A str. 4570</name>
    <dbReference type="NCBI Taxonomy" id="1444290"/>
    <lineage>
        <taxon>Bacteria</taxon>
        <taxon>Bacillati</taxon>
        <taxon>Bacillota</taxon>
        <taxon>Clostridia</taxon>
        <taxon>Eubacteriales</taxon>
        <taxon>Clostridiaceae</taxon>
        <taxon>Clostridium</taxon>
    </lineage>
</organism>
<dbReference type="PANTHER" id="PTHR39337">
    <property type="entry name" value="BLR5642 PROTEIN"/>
    <property type="match status" value="1"/>
</dbReference>
<proteinExistence type="predicted"/>
<dbReference type="AlphaFoldDB" id="A0AA88ZLN4"/>
<evidence type="ECO:0008006" key="3">
    <source>
        <dbReference type="Google" id="ProtNLM"/>
    </source>
</evidence>